<dbReference type="EMBL" id="DS113365">
    <property type="protein sequence ID" value="EAY09083.1"/>
    <property type="molecule type" value="Genomic_DNA"/>
</dbReference>
<reference evidence="1" key="1">
    <citation type="submission" date="2006-10" db="EMBL/GenBank/DDBJ databases">
        <authorList>
            <person name="Amadeo P."/>
            <person name="Zhao Q."/>
            <person name="Wortman J."/>
            <person name="Fraser-Liggett C."/>
            <person name="Carlton J."/>
        </authorList>
    </citation>
    <scope>NUCLEOTIDE SEQUENCE</scope>
    <source>
        <strain evidence="1">G3</strain>
    </source>
</reference>
<accession>A2EE86</accession>
<evidence type="ECO:0000313" key="1">
    <source>
        <dbReference type="EMBL" id="EAY09083.1"/>
    </source>
</evidence>
<proteinExistence type="predicted"/>
<evidence type="ECO:0008006" key="3">
    <source>
        <dbReference type="Google" id="ProtNLM"/>
    </source>
</evidence>
<organism evidence="1 2">
    <name type="scientific">Trichomonas vaginalis (strain ATCC PRA-98 / G3)</name>
    <dbReference type="NCBI Taxonomy" id="412133"/>
    <lineage>
        <taxon>Eukaryota</taxon>
        <taxon>Metamonada</taxon>
        <taxon>Parabasalia</taxon>
        <taxon>Trichomonadida</taxon>
        <taxon>Trichomonadidae</taxon>
        <taxon>Trichomonas</taxon>
    </lineage>
</organism>
<name>A2EE86_TRIV3</name>
<dbReference type="AlphaFoldDB" id="A2EE86"/>
<dbReference type="VEuPathDB" id="TrichDB:TVAG_180580"/>
<dbReference type="VEuPathDB" id="TrichDB:TVAGG3_0614040"/>
<keyword evidence="2" id="KW-1185">Reference proteome</keyword>
<reference evidence="1" key="2">
    <citation type="journal article" date="2007" name="Science">
        <title>Draft genome sequence of the sexually transmitted pathogen Trichomonas vaginalis.</title>
        <authorList>
            <person name="Carlton J.M."/>
            <person name="Hirt R.P."/>
            <person name="Silva J.C."/>
            <person name="Delcher A.L."/>
            <person name="Schatz M."/>
            <person name="Zhao Q."/>
            <person name="Wortman J.R."/>
            <person name="Bidwell S.L."/>
            <person name="Alsmark U.C.M."/>
            <person name="Besteiro S."/>
            <person name="Sicheritz-Ponten T."/>
            <person name="Noel C.J."/>
            <person name="Dacks J.B."/>
            <person name="Foster P.G."/>
            <person name="Simillion C."/>
            <person name="Van de Peer Y."/>
            <person name="Miranda-Saavedra D."/>
            <person name="Barton G.J."/>
            <person name="Westrop G.D."/>
            <person name="Mueller S."/>
            <person name="Dessi D."/>
            <person name="Fiori P.L."/>
            <person name="Ren Q."/>
            <person name="Paulsen I."/>
            <person name="Zhang H."/>
            <person name="Bastida-Corcuera F.D."/>
            <person name="Simoes-Barbosa A."/>
            <person name="Brown M.T."/>
            <person name="Hayes R.D."/>
            <person name="Mukherjee M."/>
            <person name="Okumura C.Y."/>
            <person name="Schneider R."/>
            <person name="Smith A.J."/>
            <person name="Vanacova S."/>
            <person name="Villalvazo M."/>
            <person name="Haas B.J."/>
            <person name="Pertea M."/>
            <person name="Feldblyum T.V."/>
            <person name="Utterback T.R."/>
            <person name="Shu C.L."/>
            <person name="Osoegawa K."/>
            <person name="de Jong P.J."/>
            <person name="Hrdy I."/>
            <person name="Horvathova L."/>
            <person name="Zubacova Z."/>
            <person name="Dolezal P."/>
            <person name="Malik S.B."/>
            <person name="Logsdon J.M. Jr."/>
            <person name="Henze K."/>
            <person name="Gupta A."/>
            <person name="Wang C.C."/>
            <person name="Dunne R.L."/>
            <person name="Upcroft J.A."/>
            <person name="Upcroft P."/>
            <person name="White O."/>
            <person name="Salzberg S.L."/>
            <person name="Tang P."/>
            <person name="Chiu C.-H."/>
            <person name="Lee Y.-S."/>
            <person name="Embley T.M."/>
            <person name="Coombs G.H."/>
            <person name="Mottram J.C."/>
            <person name="Tachezy J."/>
            <person name="Fraser-Liggett C.M."/>
            <person name="Johnson P.J."/>
        </authorList>
    </citation>
    <scope>NUCLEOTIDE SEQUENCE [LARGE SCALE GENOMIC DNA]</scope>
    <source>
        <strain evidence="1">G3</strain>
    </source>
</reference>
<sequence length="329" mass="37322">MFYIIVERVKCLHFSSPSDDIWKKFYPDANIDAKINSSQRVTQGNNVFIDSVLFKEFSDTGVIQISTYNPENKVLVSKSSFINCSNRDNGGCIQYSRSGHIIQYKVCSLDPFSPGGSGSHSYIDLRETNEGKDYVIESTFAQSSGKSGAFDHDYGSILLSLINISDSNSKNNVNYVIGYPTTLATVNFSQFKNNTANVTSCFQHLYSEHKFIYCNVVENSIEGSDPLFFIQQPQLTINRCYFKGNKAYYFTEAWGGTAYLSESHFEPDNVFSHTLLNSNPIEMGQIVFDNYYSYCFYLFSLLRKPDKTLVIDNPKINIIHLYSIVSQLL</sequence>
<evidence type="ECO:0000313" key="2">
    <source>
        <dbReference type="Proteomes" id="UP000001542"/>
    </source>
</evidence>
<gene>
    <name evidence="1" type="ORF">TVAG_180580</name>
</gene>
<dbReference type="RefSeq" id="XP_001321306.1">
    <property type="nucleotide sequence ID" value="XM_001321271.1"/>
</dbReference>
<dbReference type="KEGG" id="tva:4766998"/>
<dbReference type="InParanoid" id="A2EE86"/>
<protein>
    <recommendedName>
        <fullName evidence="3">Right handed beta helix domain-containing protein</fullName>
    </recommendedName>
</protein>
<dbReference type="Proteomes" id="UP000001542">
    <property type="component" value="Unassembled WGS sequence"/>
</dbReference>